<sequence>MTFGGMLYASAGVNLNVISQMFSLVWLTVMSLFPLTLLLLKFNRGRLPRDTSTPLGVVIAAVAISVVVFAGNVAVNPATFGYFAAYLIGIVLLFTTTQNKIHLLRWVYWTYDQYPCLHSLSPTKTWGTKLVDLMARLKRQPVCILVKTDEINHLFHMIMYVRNNEETSCVKMVLFNESEEGIPSELEANAKNEAFPEITIDLF</sequence>
<proteinExistence type="predicted"/>
<evidence type="ECO:0000313" key="3">
    <source>
        <dbReference type="Proteomes" id="UP000717328"/>
    </source>
</evidence>
<keyword evidence="3" id="KW-1185">Reference proteome</keyword>
<accession>A0A9P7KHG7</accession>
<feature type="transmembrane region" description="Helical" evidence="1">
    <location>
        <begin position="80"/>
        <end position="97"/>
    </location>
</feature>
<dbReference type="Proteomes" id="UP000717328">
    <property type="component" value="Unassembled WGS sequence"/>
</dbReference>
<name>A0A9P7KHG7_9AGAR</name>
<reference evidence="2" key="1">
    <citation type="submission" date="2021-02" db="EMBL/GenBank/DDBJ databases">
        <authorList>
            <person name="Nieuwenhuis M."/>
            <person name="Van De Peppel L.J.J."/>
        </authorList>
    </citation>
    <scope>NUCLEOTIDE SEQUENCE</scope>
    <source>
        <strain evidence="2">D49</strain>
    </source>
</reference>
<keyword evidence="1" id="KW-0472">Membrane</keyword>
<dbReference type="OrthoDB" id="1718410at2759"/>
<reference evidence="2" key="2">
    <citation type="submission" date="2021-10" db="EMBL/GenBank/DDBJ databases">
        <title>Phylogenomics reveals ancestral predisposition of the termite-cultivated fungus Termitomyces towards a domesticated lifestyle.</title>
        <authorList>
            <person name="Auxier B."/>
            <person name="Grum-Grzhimaylo A."/>
            <person name="Cardenas M.E."/>
            <person name="Lodge J.D."/>
            <person name="Laessoe T."/>
            <person name="Pedersen O."/>
            <person name="Smith M.E."/>
            <person name="Kuyper T.W."/>
            <person name="Franco-Molano E.A."/>
            <person name="Baroni T.J."/>
            <person name="Aanen D.K."/>
        </authorList>
    </citation>
    <scope>NUCLEOTIDE SEQUENCE</scope>
    <source>
        <strain evidence="2">D49</strain>
    </source>
</reference>
<dbReference type="AlphaFoldDB" id="A0A9P7KHG7"/>
<organism evidence="2 3">
    <name type="scientific">Sphagnurus paluster</name>
    <dbReference type="NCBI Taxonomy" id="117069"/>
    <lineage>
        <taxon>Eukaryota</taxon>
        <taxon>Fungi</taxon>
        <taxon>Dikarya</taxon>
        <taxon>Basidiomycota</taxon>
        <taxon>Agaricomycotina</taxon>
        <taxon>Agaricomycetes</taxon>
        <taxon>Agaricomycetidae</taxon>
        <taxon>Agaricales</taxon>
        <taxon>Tricholomatineae</taxon>
        <taxon>Lyophyllaceae</taxon>
        <taxon>Sphagnurus</taxon>
    </lineage>
</organism>
<feature type="transmembrane region" description="Helical" evidence="1">
    <location>
        <begin position="52"/>
        <end position="74"/>
    </location>
</feature>
<dbReference type="EMBL" id="JABCKI010000108">
    <property type="protein sequence ID" value="KAG5652646.1"/>
    <property type="molecule type" value="Genomic_DNA"/>
</dbReference>
<keyword evidence="1" id="KW-0812">Transmembrane</keyword>
<evidence type="ECO:0000256" key="1">
    <source>
        <dbReference type="SAM" id="Phobius"/>
    </source>
</evidence>
<feature type="transmembrane region" description="Helical" evidence="1">
    <location>
        <begin position="20"/>
        <end position="40"/>
    </location>
</feature>
<evidence type="ECO:0000313" key="2">
    <source>
        <dbReference type="EMBL" id="KAG5652646.1"/>
    </source>
</evidence>
<gene>
    <name evidence="2" type="ORF">H0H81_004202</name>
</gene>
<keyword evidence="1" id="KW-1133">Transmembrane helix</keyword>
<protein>
    <submittedName>
        <fullName evidence="2">Uncharacterized protein</fullName>
    </submittedName>
</protein>
<comment type="caution">
    <text evidence="2">The sequence shown here is derived from an EMBL/GenBank/DDBJ whole genome shotgun (WGS) entry which is preliminary data.</text>
</comment>